<evidence type="ECO:0000313" key="3">
    <source>
        <dbReference type="EMBL" id="KEQ90234.1"/>
    </source>
</evidence>
<name>A0A074Y2T7_AURSE</name>
<dbReference type="Pfam" id="PF02129">
    <property type="entry name" value="Peptidase_S15"/>
    <property type="match status" value="1"/>
</dbReference>
<dbReference type="InterPro" id="IPR013736">
    <property type="entry name" value="Xaa-Pro_dipept_C"/>
</dbReference>
<dbReference type="Gene3D" id="1.10.3020.20">
    <property type="match status" value="1"/>
</dbReference>
<dbReference type="Gene3D" id="3.40.50.1820">
    <property type="entry name" value="alpha/beta hydrolase"/>
    <property type="match status" value="1"/>
</dbReference>
<feature type="domain" description="Xaa-Pro dipeptidyl-peptidase C-terminal" evidence="2">
    <location>
        <begin position="340"/>
        <end position="598"/>
    </location>
</feature>
<evidence type="ECO:0000259" key="2">
    <source>
        <dbReference type="SMART" id="SM00939"/>
    </source>
</evidence>
<dbReference type="Gene3D" id="2.60.120.260">
    <property type="entry name" value="Galactose-binding domain-like"/>
    <property type="match status" value="1"/>
</dbReference>
<dbReference type="AlphaFoldDB" id="A0A074Y2T7"/>
<dbReference type="RefSeq" id="XP_013338722.1">
    <property type="nucleotide sequence ID" value="XM_013483268.1"/>
</dbReference>
<dbReference type="InterPro" id="IPR050585">
    <property type="entry name" value="Xaa-Pro_dipeptidyl-ppase/CocE"/>
</dbReference>
<gene>
    <name evidence="3" type="ORF">AUEXF2481DRAFT_45275</name>
</gene>
<dbReference type="NCBIfam" id="TIGR00976">
    <property type="entry name" value="CocE_NonD"/>
    <property type="match status" value="1"/>
</dbReference>
<dbReference type="GO" id="GO:0008239">
    <property type="term" value="F:dipeptidyl-peptidase activity"/>
    <property type="evidence" value="ECO:0007669"/>
    <property type="project" value="InterPro"/>
</dbReference>
<dbReference type="Pfam" id="PF08530">
    <property type="entry name" value="PepX_C"/>
    <property type="match status" value="1"/>
</dbReference>
<sequence length="602" mass="68246">MDEAEREIGSAKIPQLFPDAVYHKLTPAPEHPLFNYNGFHPGLTLLEKGHIKSRGYRAFMRDVVYERDMAIQVRDGAKLYADVFRPADSEQNHVPVIIPWSPYGKTGTGPQNYDFMAPYRAGIAKDRTSGYEKFEAPDPAEWCERGYAVLNIDARGSGVSEGDLAHWGLQEAEDIYDVIEFISKQPWCSGSVCMAGNSWLSMAQVNFVSRLSHPALKAIAPWESQTDCYRHFVARGGRPHIKKFHEMIKSGFAGPGNAELVAPMIYKRPLYDAYWEAKRFPVENIDNIPMYLTASYSSMLHTHGSFGTFRDAKTTQKWLRVHPYQEWYDIYRPEINDELQRFFDRYCKNVHNGWEYDTPPLRLSLLGFEDDGSTARTVVERPEEAWPLAREKQMYLFLNASDMTMMIEPVPEASSISYDGHSLDSSADFRFFFPEDTELAGYSKLVLHVSCNEHDEMDVVCQIRKIDASGRPLQHLNYPVPVAIEEIDDFNTAKTLGPQGFLRASHAVTLDEGKSRGNDLFYTHDRQQAIPPGEITLLEIPLWPIGMVFAKGEGIMLRVSGHDMSLPETGLCILDEPEDENVGKHVIHTGGTYRSVLCIPTI</sequence>
<dbReference type="Proteomes" id="UP000030641">
    <property type="component" value="Unassembled WGS sequence"/>
</dbReference>
<dbReference type="PANTHER" id="PTHR43056:SF10">
    <property type="entry name" value="COCE_NOND FAMILY, PUTATIVE (AFU_ORTHOLOGUE AFUA_7G00600)-RELATED"/>
    <property type="match status" value="1"/>
</dbReference>
<dbReference type="InterPro" id="IPR000383">
    <property type="entry name" value="Xaa-Pro-like_dom"/>
</dbReference>
<dbReference type="InParanoid" id="A0A074Y2T7"/>
<evidence type="ECO:0000256" key="1">
    <source>
        <dbReference type="ARBA" id="ARBA00022801"/>
    </source>
</evidence>
<keyword evidence="4" id="KW-1185">Reference proteome</keyword>
<dbReference type="OrthoDB" id="2578740at2759"/>
<dbReference type="STRING" id="1043005.A0A074Y2T7"/>
<dbReference type="SMART" id="SM00939">
    <property type="entry name" value="PepX_C"/>
    <property type="match status" value="1"/>
</dbReference>
<dbReference type="PANTHER" id="PTHR43056">
    <property type="entry name" value="PEPTIDASE S9 PROLYL OLIGOPEPTIDASE"/>
    <property type="match status" value="1"/>
</dbReference>
<dbReference type="InterPro" id="IPR005674">
    <property type="entry name" value="CocE/Ser_esterase"/>
</dbReference>
<dbReference type="InterPro" id="IPR008979">
    <property type="entry name" value="Galactose-bd-like_sf"/>
</dbReference>
<dbReference type="EMBL" id="KL584796">
    <property type="protein sequence ID" value="KEQ90234.1"/>
    <property type="molecule type" value="Genomic_DNA"/>
</dbReference>
<dbReference type="SUPFAM" id="SSF53474">
    <property type="entry name" value="alpha/beta-Hydrolases"/>
    <property type="match status" value="1"/>
</dbReference>
<organism evidence="3 4">
    <name type="scientific">Aureobasidium subglaciale (strain EXF-2481)</name>
    <name type="common">Aureobasidium pullulans var. subglaciale</name>
    <dbReference type="NCBI Taxonomy" id="1043005"/>
    <lineage>
        <taxon>Eukaryota</taxon>
        <taxon>Fungi</taxon>
        <taxon>Dikarya</taxon>
        <taxon>Ascomycota</taxon>
        <taxon>Pezizomycotina</taxon>
        <taxon>Dothideomycetes</taxon>
        <taxon>Dothideomycetidae</taxon>
        <taxon>Dothideales</taxon>
        <taxon>Saccotheciaceae</taxon>
        <taxon>Aureobasidium</taxon>
    </lineage>
</organism>
<dbReference type="SUPFAM" id="SSF49785">
    <property type="entry name" value="Galactose-binding domain-like"/>
    <property type="match status" value="1"/>
</dbReference>
<dbReference type="InterPro" id="IPR029058">
    <property type="entry name" value="AB_hydrolase_fold"/>
</dbReference>
<accession>A0A074Y2T7</accession>
<dbReference type="GeneID" id="25367893"/>
<dbReference type="OMA" id="YPCPVPV"/>
<proteinExistence type="predicted"/>
<keyword evidence="1" id="KW-0378">Hydrolase</keyword>
<evidence type="ECO:0000313" key="4">
    <source>
        <dbReference type="Proteomes" id="UP000030641"/>
    </source>
</evidence>
<dbReference type="HOGENOM" id="CLU_015590_3_0_1"/>
<protein>
    <recommendedName>
        <fullName evidence="2">Xaa-Pro dipeptidyl-peptidase C-terminal domain-containing protein</fullName>
    </recommendedName>
</protein>
<reference evidence="3 4" key="1">
    <citation type="journal article" date="2014" name="BMC Genomics">
        <title>Genome sequencing of four Aureobasidium pullulans varieties: biotechnological potential, stress tolerance, and description of new species.</title>
        <authorList>
            <person name="Gostin Ar C."/>
            <person name="Ohm R.A."/>
            <person name="Kogej T."/>
            <person name="Sonjak S."/>
            <person name="Turk M."/>
            <person name="Zajc J."/>
            <person name="Zalar P."/>
            <person name="Grube M."/>
            <person name="Sun H."/>
            <person name="Han J."/>
            <person name="Sharma A."/>
            <person name="Chiniquy J."/>
            <person name="Ngan C.Y."/>
            <person name="Lipzen A."/>
            <person name="Barry K."/>
            <person name="Grigoriev I.V."/>
            <person name="Gunde-Cimerman N."/>
        </authorList>
    </citation>
    <scope>NUCLEOTIDE SEQUENCE [LARGE SCALE GENOMIC DNA]</scope>
    <source>
        <strain evidence="3 4">EXF-2481</strain>
    </source>
</reference>